<accession>A0A502F4F7</accession>
<evidence type="ECO:0000256" key="1">
    <source>
        <dbReference type="ARBA" id="ARBA00004651"/>
    </source>
</evidence>
<feature type="transmembrane region" description="Helical" evidence="7">
    <location>
        <begin position="198"/>
        <end position="218"/>
    </location>
</feature>
<keyword evidence="2 7" id="KW-0813">Transport</keyword>
<evidence type="ECO:0000256" key="6">
    <source>
        <dbReference type="ARBA" id="ARBA00023136"/>
    </source>
</evidence>
<dbReference type="RefSeq" id="WP_140886910.1">
    <property type="nucleotide sequence ID" value="NZ_RCZP01000054.1"/>
</dbReference>
<evidence type="ECO:0000256" key="5">
    <source>
        <dbReference type="ARBA" id="ARBA00022989"/>
    </source>
</evidence>
<dbReference type="GO" id="GO:0005886">
    <property type="term" value="C:plasma membrane"/>
    <property type="evidence" value="ECO:0007669"/>
    <property type="project" value="UniProtKB-SubCell"/>
</dbReference>
<keyword evidence="4 7" id="KW-0812">Transmembrane</keyword>
<organism evidence="9 10">
    <name type="scientific">Muricoccus nepalensis</name>
    <dbReference type="NCBI Taxonomy" id="1854500"/>
    <lineage>
        <taxon>Bacteria</taxon>
        <taxon>Pseudomonadati</taxon>
        <taxon>Pseudomonadota</taxon>
        <taxon>Alphaproteobacteria</taxon>
        <taxon>Acetobacterales</taxon>
        <taxon>Roseomonadaceae</taxon>
        <taxon>Muricoccus</taxon>
    </lineage>
</organism>
<sequence>MLRYLARRIAYVALMLAGLVLITFVISNVTPADPAALAAGPDATPEMVATMRREYGLDRPLPEQFLRYVGDLLQGRLGRSIQSGNEVMDDLSRYVPASLQLVLLAMGFACAVGVPLGILSAVRRHSLLDHGIRVLAVSGVALPAFWIALLLQLVLAVWMGWLPTGGQLSIAADPPPVITGMVLFDALLAGQWAIVGDAAAHSVLPAFVLSLPCLASVLRVNRAEMIEVLGSDHITAARAHGVVPRRVVGRLALKNAMLPTLAMIGLRFGWMLGSTVLVETVFDWPGIGLYAVNSAIASDFKPVMGVTLTIGLIFMLANLLVDLAYGWLDPRTRSA</sequence>
<dbReference type="GO" id="GO:0071916">
    <property type="term" value="F:dipeptide transmembrane transporter activity"/>
    <property type="evidence" value="ECO:0007669"/>
    <property type="project" value="TreeGrafter"/>
</dbReference>
<keyword evidence="3" id="KW-1003">Cell membrane</keyword>
<keyword evidence="10" id="KW-1185">Reference proteome</keyword>
<feature type="transmembrane region" description="Helical" evidence="7">
    <location>
        <begin position="302"/>
        <end position="328"/>
    </location>
</feature>
<comment type="subcellular location">
    <subcellularLocation>
        <location evidence="1 7">Cell membrane</location>
        <topology evidence="1 7">Multi-pass membrane protein</topology>
    </subcellularLocation>
</comment>
<feature type="transmembrane region" description="Helical" evidence="7">
    <location>
        <begin position="101"/>
        <end position="122"/>
    </location>
</feature>
<evidence type="ECO:0000256" key="2">
    <source>
        <dbReference type="ARBA" id="ARBA00022448"/>
    </source>
</evidence>
<name>A0A502F4F7_9PROT</name>
<dbReference type="PANTHER" id="PTHR43163:SF6">
    <property type="entry name" value="DIPEPTIDE TRANSPORT SYSTEM PERMEASE PROTEIN DPPB-RELATED"/>
    <property type="match status" value="1"/>
</dbReference>
<dbReference type="InterPro" id="IPR045621">
    <property type="entry name" value="BPD_transp_1_N"/>
</dbReference>
<comment type="caution">
    <text evidence="9">The sequence shown here is derived from an EMBL/GenBank/DDBJ whole genome shotgun (WGS) entry which is preliminary data.</text>
</comment>
<evidence type="ECO:0000259" key="8">
    <source>
        <dbReference type="PROSITE" id="PS50928"/>
    </source>
</evidence>
<evidence type="ECO:0000313" key="9">
    <source>
        <dbReference type="EMBL" id="TPG44282.1"/>
    </source>
</evidence>
<evidence type="ECO:0000313" key="10">
    <source>
        <dbReference type="Proteomes" id="UP000317078"/>
    </source>
</evidence>
<dbReference type="EMBL" id="RCZP01000054">
    <property type="protein sequence ID" value="TPG44282.1"/>
    <property type="molecule type" value="Genomic_DNA"/>
</dbReference>
<proteinExistence type="inferred from homology"/>
<protein>
    <submittedName>
        <fullName evidence="9">ABC transporter permease</fullName>
    </submittedName>
</protein>
<comment type="similarity">
    <text evidence="7">Belongs to the binding-protein-dependent transport system permease family.</text>
</comment>
<dbReference type="Gene3D" id="1.10.3720.10">
    <property type="entry name" value="MetI-like"/>
    <property type="match status" value="1"/>
</dbReference>
<dbReference type="PROSITE" id="PS50928">
    <property type="entry name" value="ABC_TM1"/>
    <property type="match status" value="1"/>
</dbReference>
<dbReference type="InterPro" id="IPR035906">
    <property type="entry name" value="MetI-like_sf"/>
</dbReference>
<dbReference type="Proteomes" id="UP000317078">
    <property type="component" value="Unassembled WGS sequence"/>
</dbReference>
<dbReference type="InterPro" id="IPR000515">
    <property type="entry name" value="MetI-like"/>
</dbReference>
<gene>
    <name evidence="9" type="ORF">EAH89_27435</name>
</gene>
<dbReference type="CDD" id="cd06261">
    <property type="entry name" value="TM_PBP2"/>
    <property type="match status" value="1"/>
</dbReference>
<feature type="transmembrane region" description="Helical" evidence="7">
    <location>
        <begin position="9"/>
        <end position="27"/>
    </location>
</feature>
<evidence type="ECO:0000256" key="7">
    <source>
        <dbReference type="RuleBase" id="RU363032"/>
    </source>
</evidence>
<feature type="domain" description="ABC transmembrane type-1" evidence="8">
    <location>
        <begin position="95"/>
        <end position="325"/>
    </location>
</feature>
<keyword evidence="6 7" id="KW-0472">Membrane</keyword>
<dbReference type="Pfam" id="PF19300">
    <property type="entry name" value="BPD_transp_1_N"/>
    <property type="match status" value="1"/>
</dbReference>
<dbReference type="Pfam" id="PF00528">
    <property type="entry name" value="BPD_transp_1"/>
    <property type="match status" value="1"/>
</dbReference>
<evidence type="ECO:0000256" key="4">
    <source>
        <dbReference type="ARBA" id="ARBA00022692"/>
    </source>
</evidence>
<feature type="transmembrane region" description="Helical" evidence="7">
    <location>
        <begin position="260"/>
        <end position="282"/>
    </location>
</feature>
<keyword evidence="5 7" id="KW-1133">Transmembrane helix</keyword>
<dbReference type="OrthoDB" id="7834831at2"/>
<feature type="transmembrane region" description="Helical" evidence="7">
    <location>
        <begin position="134"/>
        <end position="159"/>
    </location>
</feature>
<reference evidence="9 10" key="1">
    <citation type="journal article" date="2019" name="Environ. Microbiol.">
        <title>Species interactions and distinct microbial communities in high Arctic permafrost affected cryosols are associated with the CH4 and CO2 gas fluxes.</title>
        <authorList>
            <person name="Altshuler I."/>
            <person name="Hamel J."/>
            <person name="Turney S."/>
            <person name="Magnuson E."/>
            <person name="Levesque R."/>
            <person name="Greer C."/>
            <person name="Whyte L.G."/>
        </authorList>
    </citation>
    <scope>NUCLEOTIDE SEQUENCE [LARGE SCALE GENOMIC DNA]</scope>
    <source>
        <strain evidence="9 10">S9.3B</strain>
    </source>
</reference>
<dbReference type="SUPFAM" id="SSF161098">
    <property type="entry name" value="MetI-like"/>
    <property type="match status" value="1"/>
</dbReference>
<dbReference type="PANTHER" id="PTHR43163">
    <property type="entry name" value="DIPEPTIDE TRANSPORT SYSTEM PERMEASE PROTEIN DPPB-RELATED"/>
    <property type="match status" value="1"/>
</dbReference>
<evidence type="ECO:0000256" key="3">
    <source>
        <dbReference type="ARBA" id="ARBA00022475"/>
    </source>
</evidence>
<dbReference type="AlphaFoldDB" id="A0A502F4F7"/>